<dbReference type="RefSeq" id="WP_234750453.1">
    <property type="nucleotide sequence ID" value="NZ_BAAAWN010000001.1"/>
</dbReference>
<dbReference type="InterPro" id="IPR016292">
    <property type="entry name" value="Epoxide_hydrolase"/>
</dbReference>
<dbReference type="EC" id="3.-.-.-" evidence="5"/>
<dbReference type="PRINTS" id="PR00412">
    <property type="entry name" value="EPOXHYDRLASE"/>
</dbReference>
<comment type="caution">
    <text evidence="5">The sequence shown here is derived from an EMBL/GenBank/DDBJ whole genome shotgun (WGS) entry which is preliminary data.</text>
</comment>
<accession>A0ABV5Y4K6</accession>
<evidence type="ECO:0000256" key="3">
    <source>
        <dbReference type="ARBA" id="ARBA00022801"/>
    </source>
</evidence>
<reference evidence="5 6" key="1">
    <citation type="submission" date="2024-09" db="EMBL/GenBank/DDBJ databases">
        <authorList>
            <person name="Sun Q."/>
            <person name="Mori K."/>
        </authorList>
    </citation>
    <scope>NUCLEOTIDE SEQUENCE [LARGE SCALE GENOMIC DNA]</scope>
    <source>
        <strain evidence="5 6">JCM 1334</strain>
    </source>
</reference>
<evidence type="ECO:0000313" key="5">
    <source>
        <dbReference type="EMBL" id="MFB9821926.1"/>
    </source>
</evidence>
<dbReference type="PANTHER" id="PTHR21661:SF35">
    <property type="entry name" value="EPOXIDE HYDROLASE"/>
    <property type="match status" value="1"/>
</dbReference>
<gene>
    <name evidence="5" type="ORF">ACFFP1_20845</name>
</gene>
<dbReference type="SUPFAM" id="SSF53474">
    <property type="entry name" value="alpha/beta-Hydrolases"/>
    <property type="match status" value="1"/>
</dbReference>
<sequence>MAITHHETLTDESIREFKIDIPQSELDDLRTRLRLTRWPEKEPVDDWSQGVPLENAKRLIEYWMNDYDWRPVEKLLNSYPQFVTTIDGLGIHFLHIKSPHADALPMIMTHGWPGSVLEFMKVIGPLVDPTSHGGKASDAFHLVIPSLPGHGFSEKPTSDGWGAEQTAKAWGVLMSRLGYDRWVASGGDWGSTVVHWLALQRPEGLLAGHSNWPLVFPKEAPAQPTPEEKAAFDDVGRFVSNVAGYHHEQATRPQTLGYALADSPVGQAIWIFEKFNEWSDNPGVLSHSWGGEEWQPNDGSVFDVFPIDEILDGITLYWLTNSGASSGRYYWENARGTVGTDLAFGRLELPMSGTVFPKDMYRAPRSWAEESWPNLVHWGIAERGGHFAAWEQPDIIVSELTKSFGPQFR</sequence>
<dbReference type="Proteomes" id="UP001589702">
    <property type="component" value="Unassembled WGS sequence"/>
</dbReference>
<dbReference type="GO" id="GO:0016787">
    <property type="term" value="F:hydrolase activity"/>
    <property type="evidence" value="ECO:0007669"/>
    <property type="project" value="UniProtKB-KW"/>
</dbReference>
<dbReference type="InterPro" id="IPR010497">
    <property type="entry name" value="Epoxide_hydro_N"/>
</dbReference>
<proteinExistence type="inferred from homology"/>
<dbReference type="InterPro" id="IPR000639">
    <property type="entry name" value="Epox_hydrolase-like"/>
</dbReference>
<dbReference type="Gene3D" id="3.40.50.1820">
    <property type="entry name" value="alpha/beta hydrolase"/>
    <property type="match status" value="1"/>
</dbReference>
<keyword evidence="3 5" id="KW-0378">Hydrolase</keyword>
<keyword evidence="2" id="KW-0058">Aromatic hydrocarbons catabolism</keyword>
<dbReference type="PANTHER" id="PTHR21661">
    <property type="entry name" value="EPOXIDE HYDROLASE 1-RELATED"/>
    <property type="match status" value="1"/>
</dbReference>
<dbReference type="InterPro" id="IPR029058">
    <property type="entry name" value="AB_hydrolase_fold"/>
</dbReference>
<comment type="similarity">
    <text evidence="1">Belongs to the peptidase S33 family.</text>
</comment>
<dbReference type="PIRSF" id="PIRSF001112">
    <property type="entry name" value="Epoxide_hydrolase"/>
    <property type="match status" value="1"/>
</dbReference>
<name>A0ABV5Y4K6_ARTRM</name>
<evidence type="ECO:0000313" key="6">
    <source>
        <dbReference type="Proteomes" id="UP001589702"/>
    </source>
</evidence>
<evidence type="ECO:0000256" key="2">
    <source>
        <dbReference type="ARBA" id="ARBA00022797"/>
    </source>
</evidence>
<keyword evidence="6" id="KW-1185">Reference proteome</keyword>
<evidence type="ECO:0000259" key="4">
    <source>
        <dbReference type="Pfam" id="PF06441"/>
    </source>
</evidence>
<dbReference type="Pfam" id="PF06441">
    <property type="entry name" value="EHN"/>
    <property type="match status" value="1"/>
</dbReference>
<protein>
    <submittedName>
        <fullName evidence="5">Epoxide hydrolase family protein</fullName>
        <ecNumber evidence="5">3.-.-.-</ecNumber>
    </submittedName>
</protein>
<feature type="domain" description="Epoxide hydrolase N-terminal" evidence="4">
    <location>
        <begin position="14"/>
        <end position="119"/>
    </location>
</feature>
<evidence type="ECO:0000256" key="1">
    <source>
        <dbReference type="ARBA" id="ARBA00010088"/>
    </source>
</evidence>
<organism evidence="5 6">
    <name type="scientific">Arthrobacter ramosus</name>
    <dbReference type="NCBI Taxonomy" id="1672"/>
    <lineage>
        <taxon>Bacteria</taxon>
        <taxon>Bacillati</taxon>
        <taxon>Actinomycetota</taxon>
        <taxon>Actinomycetes</taxon>
        <taxon>Micrococcales</taxon>
        <taxon>Micrococcaceae</taxon>
        <taxon>Arthrobacter</taxon>
    </lineage>
</organism>
<dbReference type="EMBL" id="JBHMBC010000039">
    <property type="protein sequence ID" value="MFB9821926.1"/>
    <property type="molecule type" value="Genomic_DNA"/>
</dbReference>